<reference evidence="1" key="1">
    <citation type="submission" date="2021-01" db="EMBL/GenBank/DDBJ databases">
        <authorList>
            <consortium name="Genoscope - CEA"/>
            <person name="William W."/>
        </authorList>
    </citation>
    <scope>NUCLEOTIDE SEQUENCE</scope>
</reference>
<evidence type="ECO:0000313" key="1">
    <source>
        <dbReference type="EMBL" id="CAD8122068.1"/>
    </source>
</evidence>
<accession>A0A8S1R2E9</accession>
<comment type="caution">
    <text evidence="1">The sequence shown here is derived from an EMBL/GenBank/DDBJ whole genome shotgun (WGS) entry which is preliminary data.</text>
</comment>
<keyword evidence="2" id="KW-1185">Reference proteome</keyword>
<dbReference type="EMBL" id="CAJJDN010000136">
    <property type="protein sequence ID" value="CAD8122068.1"/>
    <property type="molecule type" value="Genomic_DNA"/>
</dbReference>
<protein>
    <submittedName>
        <fullName evidence="1">Uncharacterized protein</fullName>
    </submittedName>
</protein>
<dbReference type="AlphaFoldDB" id="A0A8S1R2E9"/>
<evidence type="ECO:0000313" key="2">
    <source>
        <dbReference type="Proteomes" id="UP000692954"/>
    </source>
</evidence>
<organism evidence="1 2">
    <name type="scientific">Paramecium sonneborni</name>
    <dbReference type="NCBI Taxonomy" id="65129"/>
    <lineage>
        <taxon>Eukaryota</taxon>
        <taxon>Sar</taxon>
        <taxon>Alveolata</taxon>
        <taxon>Ciliophora</taxon>
        <taxon>Intramacronucleata</taxon>
        <taxon>Oligohymenophorea</taxon>
        <taxon>Peniculida</taxon>
        <taxon>Parameciidae</taxon>
        <taxon>Paramecium</taxon>
    </lineage>
</organism>
<dbReference type="Proteomes" id="UP000692954">
    <property type="component" value="Unassembled WGS sequence"/>
</dbReference>
<sequence length="86" mass="10730">MFQKKPYTFRVFSFQYRTSKLLHMIQKFNLQIILVLQLYIERALHFKFNQFKVIKNGRVLEYIQNTFYSNLRDLVWMNRIQHQVIL</sequence>
<proteinExistence type="predicted"/>
<name>A0A8S1R2E9_9CILI</name>
<gene>
    <name evidence="1" type="ORF">PSON_ATCC_30995.1.T1360057</name>
</gene>